<sequence length="130" mass="15281">MSLFFEAFISLRNNKFQIYWHMQKACHVLRFCWTKELFEDCLNIDNDAPVHTSLTVSEMCNMVMNKNKKNEIDNHEDEMVFGMNGQVHKHYGGIDSRDAAEDLHYRATYHVALQNTRGVPERKSHIFKAT</sequence>
<comment type="caution">
    <text evidence="1">The sequence shown here is derived from an EMBL/GenBank/DDBJ whole genome shotgun (WGS) entry which is preliminary data.</text>
</comment>
<proteinExistence type="predicted"/>
<protein>
    <submittedName>
        <fullName evidence="1">Uncharacterized protein</fullName>
    </submittedName>
</protein>
<name>A0A401PH94_SCYTO</name>
<dbReference type="AlphaFoldDB" id="A0A401PH94"/>
<dbReference type="EMBL" id="BFAA01002120">
    <property type="protein sequence ID" value="GCB72505.1"/>
    <property type="molecule type" value="Genomic_DNA"/>
</dbReference>
<gene>
    <name evidence="1" type="ORF">scyTo_0006338</name>
</gene>
<evidence type="ECO:0000313" key="1">
    <source>
        <dbReference type="EMBL" id="GCB72505.1"/>
    </source>
</evidence>
<evidence type="ECO:0000313" key="2">
    <source>
        <dbReference type="Proteomes" id="UP000288216"/>
    </source>
</evidence>
<keyword evidence="2" id="KW-1185">Reference proteome</keyword>
<organism evidence="1 2">
    <name type="scientific">Scyliorhinus torazame</name>
    <name type="common">Cloudy catshark</name>
    <name type="synonym">Catulus torazame</name>
    <dbReference type="NCBI Taxonomy" id="75743"/>
    <lineage>
        <taxon>Eukaryota</taxon>
        <taxon>Metazoa</taxon>
        <taxon>Chordata</taxon>
        <taxon>Craniata</taxon>
        <taxon>Vertebrata</taxon>
        <taxon>Chondrichthyes</taxon>
        <taxon>Elasmobranchii</taxon>
        <taxon>Galeomorphii</taxon>
        <taxon>Galeoidea</taxon>
        <taxon>Carcharhiniformes</taxon>
        <taxon>Scyliorhinidae</taxon>
        <taxon>Scyliorhinus</taxon>
    </lineage>
</organism>
<accession>A0A401PH94</accession>
<dbReference type="Proteomes" id="UP000288216">
    <property type="component" value="Unassembled WGS sequence"/>
</dbReference>
<reference evidence="1 2" key="1">
    <citation type="journal article" date="2018" name="Nat. Ecol. Evol.">
        <title>Shark genomes provide insights into elasmobranch evolution and the origin of vertebrates.</title>
        <authorList>
            <person name="Hara Y"/>
            <person name="Yamaguchi K"/>
            <person name="Onimaru K"/>
            <person name="Kadota M"/>
            <person name="Koyanagi M"/>
            <person name="Keeley SD"/>
            <person name="Tatsumi K"/>
            <person name="Tanaka K"/>
            <person name="Motone F"/>
            <person name="Kageyama Y"/>
            <person name="Nozu R"/>
            <person name="Adachi N"/>
            <person name="Nishimura O"/>
            <person name="Nakagawa R"/>
            <person name="Tanegashima C"/>
            <person name="Kiyatake I"/>
            <person name="Matsumoto R"/>
            <person name="Murakumo K"/>
            <person name="Nishida K"/>
            <person name="Terakita A"/>
            <person name="Kuratani S"/>
            <person name="Sato K"/>
            <person name="Hyodo S Kuraku.S."/>
        </authorList>
    </citation>
    <scope>NUCLEOTIDE SEQUENCE [LARGE SCALE GENOMIC DNA]</scope>
</reference>